<dbReference type="InterPro" id="IPR050110">
    <property type="entry name" value="Glyoxalase_II_hydrolase"/>
</dbReference>
<evidence type="ECO:0000256" key="5">
    <source>
        <dbReference type="ARBA" id="ARBA00022801"/>
    </source>
</evidence>
<dbReference type="EC" id="3.1.2.6" evidence="7"/>
<feature type="binding site" evidence="7">
    <location>
        <position position="129"/>
    </location>
    <ligand>
        <name>Zn(2+)</name>
        <dbReference type="ChEBI" id="CHEBI:29105"/>
        <label>2</label>
    </ligand>
</feature>
<dbReference type="STRING" id="1859457.BET10_18210"/>
<comment type="subunit">
    <text evidence="7">Monomer.</text>
</comment>
<evidence type="ECO:0000256" key="3">
    <source>
        <dbReference type="ARBA" id="ARBA00006759"/>
    </source>
</evidence>
<evidence type="ECO:0000313" key="9">
    <source>
        <dbReference type="EMBL" id="OHU88762.1"/>
    </source>
</evidence>
<dbReference type="InterPro" id="IPR017782">
    <property type="entry name" value="Hydroxyacylglutathione_Hdrlase"/>
</dbReference>
<evidence type="ECO:0000256" key="6">
    <source>
        <dbReference type="ARBA" id="ARBA00022833"/>
    </source>
</evidence>
<feature type="binding site" evidence="7">
    <location>
        <position position="112"/>
    </location>
    <ligand>
        <name>Zn(2+)</name>
        <dbReference type="ChEBI" id="CHEBI:29105"/>
        <label>1</label>
    </ligand>
</feature>
<feature type="domain" description="Metallo-beta-lactamase" evidence="8">
    <location>
        <begin position="12"/>
        <end position="167"/>
    </location>
</feature>
<dbReference type="PIRSF" id="PIRSF005457">
    <property type="entry name" value="Glx"/>
    <property type="match status" value="1"/>
</dbReference>
<evidence type="ECO:0000256" key="7">
    <source>
        <dbReference type="HAMAP-Rule" id="MF_01374"/>
    </source>
</evidence>
<feature type="binding site" evidence="7">
    <location>
        <position position="129"/>
    </location>
    <ligand>
        <name>Zn(2+)</name>
        <dbReference type="ChEBI" id="CHEBI:29105"/>
        <label>1</label>
    </ligand>
</feature>
<comment type="catalytic activity">
    <reaction evidence="1 7">
        <text>an S-(2-hydroxyacyl)glutathione + H2O = a 2-hydroxy carboxylate + glutathione + H(+)</text>
        <dbReference type="Rhea" id="RHEA:21864"/>
        <dbReference type="ChEBI" id="CHEBI:15377"/>
        <dbReference type="ChEBI" id="CHEBI:15378"/>
        <dbReference type="ChEBI" id="CHEBI:57925"/>
        <dbReference type="ChEBI" id="CHEBI:58896"/>
        <dbReference type="ChEBI" id="CHEBI:71261"/>
        <dbReference type="EC" id="3.1.2.6"/>
    </reaction>
</comment>
<feature type="binding site" evidence="7">
    <location>
        <position position="60"/>
    </location>
    <ligand>
        <name>Zn(2+)</name>
        <dbReference type="ChEBI" id="CHEBI:29105"/>
        <label>2</label>
    </ligand>
</feature>
<dbReference type="UniPathway" id="UPA00619">
    <property type="reaction ID" value="UER00676"/>
</dbReference>
<evidence type="ECO:0000256" key="4">
    <source>
        <dbReference type="ARBA" id="ARBA00022723"/>
    </source>
</evidence>
<dbReference type="Pfam" id="PF16123">
    <property type="entry name" value="HAGH_C"/>
    <property type="match status" value="1"/>
</dbReference>
<dbReference type="Gene3D" id="3.60.15.10">
    <property type="entry name" value="Ribonuclease Z/Hydroxyacylglutathione hydrolase-like"/>
    <property type="match status" value="1"/>
</dbReference>
<dbReference type="OrthoDB" id="9802248at2"/>
<feature type="binding site" evidence="7">
    <location>
        <position position="55"/>
    </location>
    <ligand>
        <name>Zn(2+)</name>
        <dbReference type="ChEBI" id="CHEBI:29105"/>
        <label>1</label>
    </ligand>
</feature>
<dbReference type="SMART" id="SM00849">
    <property type="entry name" value="Lactamase_B"/>
    <property type="match status" value="1"/>
</dbReference>
<feature type="binding site" evidence="7">
    <location>
        <position position="59"/>
    </location>
    <ligand>
        <name>Zn(2+)</name>
        <dbReference type="ChEBI" id="CHEBI:29105"/>
        <label>2</label>
    </ligand>
</feature>
<comment type="caution">
    <text evidence="9">The sequence shown here is derived from an EMBL/GenBank/DDBJ whole genome shotgun (WGS) entry which is preliminary data.</text>
</comment>
<dbReference type="HAMAP" id="MF_01374">
    <property type="entry name" value="Glyoxalase_2"/>
    <property type="match status" value="1"/>
</dbReference>
<dbReference type="InterPro" id="IPR036866">
    <property type="entry name" value="RibonucZ/Hydroxyglut_hydro"/>
</dbReference>
<dbReference type="InterPro" id="IPR032282">
    <property type="entry name" value="HAGH_C"/>
</dbReference>
<evidence type="ECO:0000256" key="2">
    <source>
        <dbReference type="ARBA" id="ARBA00004963"/>
    </source>
</evidence>
<dbReference type="InterPro" id="IPR001279">
    <property type="entry name" value="Metallo-B-lactamas"/>
</dbReference>
<feature type="binding site" evidence="7">
    <location>
        <position position="57"/>
    </location>
    <ligand>
        <name>Zn(2+)</name>
        <dbReference type="ChEBI" id="CHEBI:29105"/>
        <label>1</label>
    </ligand>
</feature>
<accession>A0A1S1MLW7</accession>
<keyword evidence="5 7" id="KW-0378">Hydrolase</keyword>
<protein>
    <recommendedName>
        <fullName evidence="7">Hydroxyacylglutathione hydrolase</fullName>
        <ecNumber evidence="7">3.1.2.6</ecNumber>
    </recommendedName>
    <alternativeName>
        <fullName evidence="7">Glyoxalase II</fullName>
        <shortName evidence="7">Glx II</shortName>
    </alternativeName>
</protein>
<gene>
    <name evidence="7" type="primary">gloB</name>
    <name evidence="9" type="ORF">BET10_18210</name>
</gene>
<evidence type="ECO:0000313" key="10">
    <source>
        <dbReference type="Proteomes" id="UP000179786"/>
    </source>
</evidence>
<dbReference type="RefSeq" id="WP_070986674.1">
    <property type="nucleotide sequence ID" value="NZ_MKJU01000030.1"/>
</dbReference>
<comment type="cofactor">
    <cofactor evidence="7">
        <name>Zn(2+)</name>
        <dbReference type="ChEBI" id="CHEBI:29105"/>
    </cofactor>
    <text evidence="7">Binds 2 Zn(2+) ions per subunit.</text>
</comment>
<dbReference type="EMBL" id="MKJU01000030">
    <property type="protein sequence ID" value="OHU88762.1"/>
    <property type="molecule type" value="Genomic_DNA"/>
</dbReference>
<dbReference type="GO" id="GO:0046872">
    <property type="term" value="F:metal ion binding"/>
    <property type="evidence" value="ECO:0007669"/>
    <property type="project" value="UniProtKB-KW"/>
</dbReference>
<dbReference type="Pfam" id="PF00753">
    <property type="entry name" value="Lactamase_B"/>
    <property type="match status" value="1"/>
</dbReference>
<keyword evidence="10" id="KW-1185">Reference proteome</keyword>
<keyword evidence="6 7" id="KW-0862">Zinc</keyword>
<organism evidence="9 10">
    <name type="scientific">Pseudoalteromonas amylolytica</name>
    <dbReference type="NCBI Taxonomy" id="1859457"/>
    <lineage>
        <taxon>Bacteria</taxon>
        <taxon>Pseudomonadati</taxon>
        <taxon>Pseudomonadota</taxon>
        <taxon>Gammaproteobacteria</taxon>
        <taxon>Alteromonadales</taxon>
        <taxon>Pseudoalteromonadaceae</taxon>
        <taxon>Pseudoalteromonas</taxon>
    </lineage>
</organism>
<feature type="binding site" evidence="7">
    <location>
        <position position="167"/>
    </location>
    <ligand>
        <name>Zn(2+)</name>
        <dbReference type="ChEBI" id="CHEBI:29105"/>
        <label>2</label>
    </ligand>
</feature>
<dbReference type="PANTHER" id="PTHR43705:SF1">
    <property type="entry name" value="HYDROXYACYLGLUTATHIONE HYDROLASE GLOB"/>
    <property type="match status" value="1"/>
</dbReference>
<proteinExistence type="inferred from homology"/>
<dbReference type="CDD" id="cd07723">
    <property type="entry name" value="hydroxyacylglutathione_hydrolase_MBL-fold"/>
    <property type="match status" value="1"/>
</dbReference>
<comment type="function">
    <text evidence="7">Thiolesterase that catalyzes the hydrolysis of S-D-lactoyl-glutathione to form glutathione and D-lactic acid.</text>
</comment>
<keyword evidence="4 7" id="KW-0479">Metal-binding</keyword>
<dbReference type="Proteomes" id="UP000179786">
    <property type="component" value="Unassembled WGS sequence"/>
</dbReference>
<evidence type="ECO:0000256" key="1">
    <source>
        <dbReference type="ARBA" id="ARBA00001623"/>
    </source>
</evidence>
<dbReference type="AlphaFoldDB" id="A0A1S1MLW7"/>
<dbReference type="InterPro" id="IPR035680">
    <property type="entry name" value="Clx_II_MBL"/>
</dbReference>
<dbReference type="NCBIfam" id="TIGR03413">
    <property type="entry name" value="GSH_gloB"/>
    <property type="match status" value="1"/>
</dbReference>
<evidence type="ECO:0000259" key="8">
    <source>
        <dbReference type="SMART" id="SM00849"/>
    </source>
</evidence>
<dbReference type="SUPFAM" id="SSF56281">
    <property type="entry name" value="Metallo-hydrolase/oxidoreductase"/>
    <property type="match status" value="1"/>
</dbReference>
<dbReference type="GO" id="GO:0004416">
    <property type="term" value="F:hydroxyacylglutathione hydrolase activity"/>
    <property type="evidence" value="ECO:0007669"/>
    <property type="project" value="UniProtKB-UniRule"/>
</dbReference>
<dbReference type="GO" id="GO:0019243">
    <property type="term" value="P:methylglyoxal catabolic process to D-lactate via S-lactoyl-glutathione"/>
    <property type="evidence" value="ECO:0007669"/>
    <property type="project" value="UniProtKB-UniRule"/>
</dbReference>
<name>A0A1S1MLW7_9GAMM</name>
<comment type="pathway">
    <text evidence="2 7">Secondary metabolite metabolism; methylglyoxal degradation; (R)-lactate from methylglyoxal: step 2/2.</text>
</comment>
<dbReference type="PANTHER" id="PTHR43705">
    <property type="entry name" value="HYDROXYACYLGLUTATHIONE HYDROLASE"/>
    <property type="match status" value="1"/>
</dbReference>
<sequence length="255" mass="29097">MVQVEPIKAFQDNYIWAIRDTKQNLVWVVDPGQASPVMNYLAQHSAKLQGILITHHHWDHTDGVSELQTFAPGIPIYGPKSSPFEGITQPLVEGDEVSVLGKQYSIIETPGHTLDHICYINDQHSFTGDTLFSAGCGRLFEGNPIQMWQSLQKLLSLSDHTQIYCTHEYTTANLAFAQAVEPDNQDIQDYQQWVNQRRNQELPTLPTTMAKERLVNPFLRADLEHICKHIPTQFTRNQSDPWQVFAALRAWKDAF</sequence>
<reference evidence="9 10" key="1">
    <citation type="submission" date="2016-09" db="EMBL/GenBank/DDBJ databases">
        <title>Pseudoalteromonas amylolytica sp. nov., isolated from the surface seawater.</title>
        <authorList>
            <person name="Wu Y.-H."/>
            <person name="Cheng H."/>
            <person name="Jin X.-B."/>
            <person name="Wang C.-S."/>
            <person name="Xu X.-W."/>
        </authorList>
    </citation>
    <scope>NUCLEOTIDE SEQUENCE [LARGE SCALE GENOMIC DNA]</scope>
    <source>
        <strain evidence="9 10">JW1</strain>
    </source>
</reference>
<comment type="similarity">
    <text evidence="3 7">Belongs to the metallo-beta-lactamase superfamily. Glyoxalase II family.</text>
</comment>